<organism evidence="1 2">
    <name type="scientific">Streptomyces luteireticuli</name>
    <dbReference type="NCBI Taxonomy" id="173858"/>
    <lineage>
        <taxon>Bacteria</taxon>
        <taxon>Bacillati</taxon>
        <taxon>Actinomycetota</taxon>
        <taxon>Actinomycetes</taxon>
        <taxon>Kitasatosporales</taxon>
        <taxon>Streptomycetaceae</taxon>
        <taxon>Streptomyces</taxon>
    </lineage>
</organism>
<gene>
    <name evidence="1" type="ORF">GCM10010357_44750</name>
</gene>
<evidence type="ECO:0008006" key="3">
    <source>
        <dbReference type="Google" id="ProtNLM"/>
    </source>
</evidence>
<dbReference type="Proteomes" id="UP001500879">
    <property type="component" value="Unassembled WGS sequence"/>
</dbReference>
<name>A0ABP3IQY7_9ACTN</name>
<comment type="caution">
    <text evidence="1">The sequence shown here is derived from an EMBL/GenBank/DDBJ whole genome shotgun (WGS) entry which is preliminary data.</text>
</comment>
<proteinExistence type="predicted"/>
<reference evidence="2" key="1">
    <citation type="journal article" date="2019" name="Int. J. Syst. Evol. Microbiol.">
        <title>The Global Catalogue of Microorganisms (GCM) 10K type strain sequencing project: providing services to taxonomists for standard genome sequencing and annotation.</title>
        <authorList>
            <consortium name="The Broad Institute Genomics Platform"/>
            <consortium name="The Broad Institute Genome Sequencing Center for Infectious Disease"/>
            <person name="Wu L."/>
            <person name="Ma J."/>
        </authorList>
    </citation>
    <scope>NUCLEOTIDE SEQUENCE [LARGE SCALE GENOMIC DNA]</scope>
    <source>
        <strain evidence="2">JCM 4788</strain>
    </source>
</reference>
<protein>
    <recommendedName>
        <fullName evidence="3">Tetratricopeptide repeat protein</fullName>
    </recommendedName>
</protein>
<evidence type="ECO:0000313" key="2">
    <source>
        <dbReference type="Proteomes" id="UP001500879"/>
    </source>
</evidence>
<accession>A0ABP3IQY7</accession>
<sequence>MSVDTTGVRGSAEVLTASARVHAACGDRDLAADLASQAVTIATTTGSARNLRAALTVQAQVAR</sequence>
<keyword evidence="2" id="KW-1185">Reference proteome</keyword>
<dbReference type="EMBL" id="BAAABX010000048">
    <property type="protein sequence ID" value="GAA0418460.1"/>
    <property type="molecule type" value="Genomic_DNA"/>
</dbReference>
<evidence type="ECO:0000313" key="1">
    <source>
        <dbReference type="EMBL" id="GAA0418460.1"/>
    </source>
</evidence>